<dbReference type="GO" id="GO:0019843">
    <property type="term" value="F:rRNA binding"/>
    <property type="evidence" value="ECO:0007669"/>
    <property type="project" value="UniProtKB-UniRule"/>
</dbReference>
<dbReference type="PANTHER" id="PTHR11229:SF16">
    <property type="entry name" value="LARGE RIBOSOMAL SUBUNIT PROTEIN UL3C"/>
    <property type="match status" value="1"/>
</dbReference>
<evidence type="ECO:0000256" key="1">
    <source>
        <dbReference type="ARBA" id="ARBA00006540"/>
    </source>
</evidence>
<protein>
    <recommendedName>
        <fullName evidence="6 7">Large ribosomal subunit protein uL3</fullName>
    </recommendedName>
</protein>
<dbReference type="SUPFAM" id="SSF50447">
    <property type="entry name" value="Translation proteins"/>
    <property type="match status" value="1"/>
</dbReference>
<keyword evidence="3 7" id="KW-0694">RNA-binding</keyword>
<proteinExistence type="inferred from homology"/>
<dbReference type="PANTHER" id="PTHR11229">
    <property type="entry name" value="50S RIBOSOMAL PROTEIN L3"/>
    <property type="match status" value="1"/>
</dbReference>
<evidence type="ECO:0000256" key="10">
    <source>
        <dbReference type="SAM" id="MobiDB-lite"/>
    </source>
</evidence>
<dbReference type="InterPro" id="IPR009000">
    <property type="entry name" value="Transl_B-barrel_sf"/>
</dbReference>
<evidence type="ECO:0000256" key="9">
    <source>
        <dbReference type="RuleBase" id="RU003906"/>
    </source>
</evidence>
<dbReference type="NCBIfam" id="TIGR03625">
    <property type="entry name" value="L3_bact"/>
    <property type="match status" value="1"/>
</dbReference>
<dbReference type="GO" id="GO:0006412">
    <property type="term" value="P:translation"/>
    <property type="evidence" value="ECO:0007669"/>
    <property type="project" value="UniProtKB-UniRule"/>
</dbReference>
<dbReference type="FunFam" id="3.30.160.810:FF:000001">
    <property type="entry name" value="50S ribosomal protein L3"/>
    <property type="match status" value="1"/>
</dbReference>
<comment type="function">
    <text evidence="7 9">One of the primary rRNA binding proteins, it binds directly near the 3'-end of the 23S rRNA, where it nucleates assembly of the 50S subunit.</text>
</comment>
<dbReference type="Gene3D" id="3.30.160.810">
    <property type="match status" value="1"/>
</dbReference>
<evidence type="ECO:0000256" key="4">
    <source>
        <dbReference type="ARBA" id="ARBA00022980"/>
    </source>
</evidence>
<evidence type="ECO:0000256" key="8">
    <source>
        <dbReference type="RuleBase" id="RU003905"/>
    </source>
</evidence>
<dbReference type="InterPro" id="IPR019927">
    <property type="entry name" value="Ribosomal_uL3_bac/org-type"/>
</dbReference>
<dbReference type="Gene3D" id="2.40.30.10">
    <property type="entry name" value="Translation factors"/>
    <property type="match status" value="1"/>
</dbReference>
<keyword evidence="5 7" id="KW-0687">Ribonucleoprotein</keyword>
<accession>A0A7V2B2Y0</accession>
<dbReference type="PROSITE" id="PS00474">
    <property type="entry name" value="RIBOSOMAL_L3"/>
    <property type="match status" value="1"/>
</dbReference>
<gene>
    <name evidence="7" type="primary">rplC</name>
    <name evidence="11" type="ORF">ENO59_12670</name>
</gene>
<sequence>MSGMLGRKIGMTQVFDQAGNSIPCTIIQAEPNVVVQVKMAEGKDGYDAVQLGFGTRKPKHTTKALLGHFVKAGVPPLRVLREFRDFVLDVKPGDEVRLEQLFAEGELIDVVGVSKGRGFQGVVKRHGFGGVGSRTHGQHNRERAPGSIGASSFPSHVFKGRRMAGRMGNKRVKVKNLRVVRLFPEHHLILVQGAVPGPVNGIVELYKKAQ</sequence>
<organism evidence="11">
    <name type="scientific">Rhodothermus marinus</name>
    <name type="common">Rhodothermus obamensis</name>
    <dbReference type="NCBI Taxonomy" id="29549"/>
    <lineage>
        <taxon>Bacteria</taxon>
        <taxon>Pseudomonadati</taxon>
        <taxon>Rhodothermota</taxon>
        <taxon>Rhodothermia</taxon>
        <taxon>Rhodothermales</taxon>
        <taxon>Rhodothermaceae</taxon>
        <taxon>Rhodothermus</taxon>
    </lineage>
</organism>
<evidence type="ECO:0000313" key="11">
    <source>
        <dbReference type="EMBL" id="HER97337.1"/>
    </source>
</evidence>
<dbReference type="GO" id="GO:0003735">
    <property type="term" value="F:structural constituent of ribosome"/>
    <property type="evidence" value="ECO:0007669"/>
    <property type="project" value="UniProtKB-UniRule"/>
</dbReference>
<dbReference type="EMBL" id="DSGB01000007">
    <property type="protein sequence ID" value="HER97337.1"/>
    <property type="molecule type" value="Genomic_DNA"/>
</dbReference>
<evidence type="ECO:0000256" key="5">
    <source>
        <dbReference type="ARBA" id="ARBA00023274"/>
    </source>
</evidence>
<dbReference type="HAMAP" id="MF_01325_B">
    <property type="entry name" value="Ribosomal_uL3_B"/>
    <property type="match status" value="1"/>
</dbReference>
<reference evidence="11" key="1">
    <citation type="journal article" date="2020" name="mSystems">
        <title>Genome- and Community-Level Interaction Insights into Carbon Utilization and Element Cycling Functions of Hydrothermarchaeota in Hydrothermal Sediment.</title>
        <authorList>
            <person name="Zhou Z."/>
            <person name="Liu Y."/>
            <person name="Xu W."/>
            <person name="Pan J."/>
            <person name="Luo Z.H."/>
            <person name="Li M."/>
        </authorList>
    </citation>
    <scope>NUCLEOTIDE SEQUENCE [LARGE SCALE GENOMIC DNA]</scope>
    <source>
        <strain evidence="11">SpSt-143</strain>
    </source>
</reference>
<keyword evidence="4 7" id="KW-0689">Ribosomal protein</keyword>
<comment type="subunit">
    <text evidence="7 9">Part of the 50S ribosomal subunit. Forms a cluster with proteins L14 and L19.</text>
</comment>
<dbReference type="InterPro" id="IPR019926">
    <property type="entry name" value="Ribosomal_uL3_CS"/>
</dbReference>
<name>A0A7V2B2Y0_RHOMR</name>
<comment type="caution">
    <text evidence="11">The sequence shown here is derived from an EMBL/GenBank/DDBJ whole genome shotgun (WGS) entry which is preliminary data.</text>
</comment>
<evidence type="ECO:0000256" key="3">
    <source>
        <dbReference type="ARBA" id="ARBA00022884"/>
    </source>
</evidence>
<dbReference type="FunFam" id="2.40.30.10:FF:000004">
    <property type="entry name" value="50S ribosomal protein L3"/>
    <property type="match status" value="1"/>
</dbReference>
<evidence type="ECO:0000256" key="2">
    <source>
        <dbReference type="ARBA" id="ARBA00022730"/>
    </source>
</evidence>
<dbReference type="AlphaFoldDB" id="A0A7V2B2Y0"/>
<dbReference type="Pfam" id="PF00297">
    <property type="entry name" value="Ribosomal_L3"/>
    <property type="match status" value="1"/>
</dbReference>
<dbReference type="InterPro" id="IPR000597">
    <property type="entry name" value="Ribosomal_uL3"/>
</dbReference>
<dbReference type="GO" id="GO:0022625">
    <property type="term" value="C:cytosolic large ribosomal subunit"/>
    <property type="evidence" value="ECO:0007669"/>
    <property type="project" value="TreeGrafter"/>
</dbReference>
<feature type="region of interest" description="Disordered" evidence="10">
    <location>
        <begin position="130"/>
        <end position="151"/>
    </location>
</feature>
<keyword evidence="2 7" id="KW-0699">rRNA-binding</keyword>
<evidence type="ECO:0000256" key="6">
    <source>
        <dbReference type="ARBA" id="ARBA00035243"/>
    </source>
</evidence>
<evidence type="ECO:0000256" key="7">
    <source>
        <dbReference type="HAMAP-Rule" id="MF_01325"/>
    </source>
</evidence>
<comment type="similarity">
    <text evidence="1 7 8">Belongs to the universal ribosomal protein uL3 family.</text>
</comment>